<evidence type="ECO:0000256" key="9">
    <source>
        <dbReference type="SAM" id="Phobius"/>
    </source>
</evidence>
<feature type="transmembrane region" description="Helical" evidence="9">
    <location>
        <begin position="426"/>
        <end position="452"/>
    </location>
</feature>
<feature type="transmembrane region" description="Helical" evidence="9">
    <location>
        <begin position="393"/>
        <end position="414"/>
    </location>
</feature>
<dbReference type="PANTHER" id="PTHR48022">
    <property type="entry name" value="PLASTIDIC GLUCOSE TRANSPORTER 4"/>
    <property type="match status" value="1"/>
</dbReference>
<evidence type="ECO:0000256" key="3">
    <source>
        <dbReference type="ARBA" id="ARBA00022448"/>
    </source>
</evidence>
<evidence type="ECO:0000259" key="10">
    <source>
        <dbReference type="PROSITE" id="PS50850"/>
    </source>
</evidence>
<dbReference type="InterPro" id="IPR005829">
    <property type="entry name" value="Sugar_transporter_CS"/>
</dbReference>
<evidence type="ECO:0000313" key="11">
    <source>
        <dbReference type="EMBL" id="USP82275.1"/>
    </source>
</evidence>
<dbReference type="InterPro" id="IPR050360">
    <property type="entry name" value="MFS_Sugar_Transporters"/>
</dbReference>
<dbReference type="AlphaFoldDB" id="A0A9Q8ZHG4"/>
<feature type="transmembrane region" description="Helical" evidence="9">
    <location>
        <begin position="496"/>
        <end position="515"/>
    </location>
</feature>
<evidence type="ECO:0000256" key="8">
    <source>
        <dbReference type="SAM" id="MobiDB-lite"/>
    </source>
</evidence>
<feature type="transmembrane region" description="Helical" evidence="9">
    <location>
        <begin position="93"/>
        <end position="113"/>
    </location>
</feature>
<feature type="transmembrane region" description="Helical" evidence="9">
    <location>
        <begin position="181"/>
        <end position="200"/>
    </location>
</feature>
<evidence type="ECO:0000256" key="5">
    <source>
        <dbReference type="ARBA" id="ARBA00022989"/>
    </source>
</evidence>
<evidence type="ECO:0000256" key="2">
    <source>
        <dbReference type="ARBA" id="ARBA00010992"/>
    </source>
</evidence>
<reference evidence="11" key="1">
    <citation type="submission" date="2021-12" db="EMBL/GenBank/DDBJ databases">
        <title>Curvularia clavata genome.</title>
        <authorList>
            <person name="Cao Y."/>
        </authorList>
    </citation>
    <scope>NUCLEOTIDE SEQUENCE</scope>
    <source>
        <strain evidence="11">Yc1106</strain>
    </source>
</reference>
<proteinExistence type="inferred from homology"/>
<keyword evidence="4 9" id="KW-0812">Transmembrane</keyword>
<feature type="transmembrane region" description="Helical" evidence="9">
    <location>
        <begin position="220"/>
        <end position="242"/>
    </location>
</feature>
<dbReference type="NCBIfam" id="TIGR00879">
    <property type="entry name" value="SP"/>
    <property type="match status" value="1"/>
</dbReference>
<keyword evidence="3 7" id="KW-0813">Transport</keyword>
<dbReference type="Gene3D" id="1.20.1250.20">
    <property type="entry name" value="MFS general substrate transporter like domains"/>
    <property type="match status" value="1"/>
</dbReference>
<comment type="subcellular location">
    <subcellularLocation>
        <location evidence="1">Membrane</location>
        <topology evidence="1">Multi-pass membrane protein</topology>
    </subcellularLocation>
</comment>
<feature type="transmembrane region" description="Helical" evidence="9">
    <location>
        <begin position="363"/>
        <end position="386"/>
    </location>
</feature>
<keyword evidence="5 9" id="KW-1133">Transmembrane helix</keyword>
<dbReference type="InterPro" id="IPR003663">
    <property type="entry name" value="Sugar/inositol_transpt"/>
</dbReference>
<organism evidence="11 12">
    <name type="scientific">Curvularia clavata</name>
    <dbReference type="NCBI Taxonomy" id="95742"/>
    <lineage>
        <taxon>Eukaryota</taxon>
        <taxon>Fungi</taxon>
        <taxon>Dikarya</taxon>
        <taxon>Ascomycota</taxon>
        <taxon>Pezizomycotina</taxon>
        <taxon>Dothideomycetes</taxon>
        <taxon>Pleosporomycetidae</taxon>
        <taxon>Pleosporales</taxon>
        <taxon>Pleosporineae</taxon>
        <taxon>Pleosporaceae</taxon>
        <taxon>Curvularia</taxon>
    </lineage>
</organism>
<keyword evidence="12" id="KW-1185">Reference proteome</keyword>
<dbReference type="InterPro" id="IPR020846">
    <property type="entry name" value="MFS_dom"/>
</dbReference>
<evidence type="ECO:0000256" key="6">
    <source>
        <dbReference type="ARBA" id="ARBA00023136"/>
    </source>
</evidence>
<feature type="transmembrane region" description="Helical" evidence="9">
    <location>
        <begin position="327"/>
        <end position="348"/>
    </location>
</feature>
<dbReference type="SUPFAM" id="SSF103473">
    <property type="entry name" value="MFS general substrate transporter"/>
    <property type="match status" value="1"/>
</dbReference>
<feature type="region of interest" description="Disordered" evidence="8">
    <location>
        <begin position="566"/>
        <end position="593"/>
    </location>
</feature>
<dbReference type="InterPro" id="IPR036259">
    <property type="entry name" value="MFS_trans_sf"/>
</dbReference>
<dbReference type="EMBL" id="CP089281">
    <property type="protein sequence ID" value="USP82275.1"/>
    <property type="molecule type" value="Genomic_DNA"/>
</dbReference>
<dbReference type="PANTHER" id="PTHR48022:SF20">
    <property type="entry name" value="MAJOR FACILITATOR SUPERFAMILY (MFS) PROFILE DOMAIN-CONTAINING PROTEIN-RELATED"/>
    <property type="match status" value="1"/>
</dbReference>
<evidence type="ECO:0000256" key="4">
    <source>
        <dbReference type="ARBA" id="ARBA00022692"/>
    </source>
</evidence>
<dbReference type="OrthoDB" id="8120565at2759"/>
<dbReference type="GO" id="GO:0016020">
    <property type="term" value="C:membrane"/>
    <property type="evidence" value="ECO:0007669"/>
    <property type="project" value="UniProtKB-SubCell"/>
</dbReference>
<dbReference type="Proteomes" id="UP001056012">
    <property type="component" value="Chromosome 8"/>
</dbReference>
<dbReference type="PRINTS" id="PR00171">
    <property type="entry name" value="SUGRTRNSPORT"/>
</dbReference>
<dbReference type="PROSITE" id="PS00217">
    <property type="entry name" value="SUGAR_TRANSPORT_2"/>
    <property type="match status" value="1"/>
</dbReference>
<dbReference type="PROSITE" id="PS50850">
    <property type="entry name" value="MFS"/>
    <property type="match status" value="1"/>
</dbReference>
<sequence>MAPIGGGGGGGGDVQAAALARRKALAGESGPMALVKNAKVFGIACFACLGGLLYGYNQGVFSGVLTMNAFKKHMGDYIEDPATLEWNSSKQGWLVSILELGAWFGTMYSGFLAEILSRKWAILINVAIFIVGVVVQCTAITNVGHNAILGGRFVTGMGVGSLSMIVPMYNAEIAPPEVRGALVGLQQLSITLGIMISFWIDYGTNYIGGSGDGQKDPAWLIPLALQLAPAVLLGVGMLFMPFSPRWLVHHNREAEARRVLAQLRGLSQDDELIELEYAEIRAQSLFEKKSLAENFPHLQDMSATSVFKLQFVAIASLFTQKGMFKRVIISVLTMFFQQWSGINAILYYSPTIFSDLGFSSNSVSLLATGVVGIAMFLATIPAVLYVDKLGRKPVLISGAIGMAACHFIISGIVASFEDDWPNHQGAGWAACAMVWLFVIFFGYSWGPCSWIVMSEIWPQANRPYGIALGASSNWMNNFIVGQVTPDMLTHLRYGTYIFFGLFTAMGALFISLFFPETKGLSLEEMDHLFGSVGAAQREKERWDEVYHEVGLTELLERSGLINRDTHSNASIKKEPPSYKDTLEKDRTSFVEQA</sequence>
<comment type="similarity">
    <text evidence="2 7">Belongs to the major facilitator superfamily. Sugar transporter (TC 2.A.1.1) family.</text>
</comment>
<dbReference type="InterPro" id="IPR005828">
    <property type="entry name" value="MFS_sugar_transport-like"/>
</dbReference>
<protein>
    <submittedName>
        <fullName evidence="11">Arabinose-proton symporter</fullName>
    </submittedName>
</protein>
<evidence type="ECO:0000256" key="7">
    <source>
        <dbReference type="RuleBase" id="RU003346"/>
    </source>
</evidence>
<dbReference type="PROSITE" id="PS00216">
    <property type="entry name" value="SUGAR_TRANSPORT_1"/>
    <property type="match status" value="1"/>
</dbReference>
<dbReference type="GO" id="GO:0005351">
    <property type="term" value="F:carbohydrate:proton symporter activity"/>
    <property type="evidence" value="ECO:0007669"/>
    <property type="project" value="TreeGrafter"/>
</dbReference>
<dbReference type="Pfam" id="PF00083">
    <property type="entry name" value="Sugar_tr"/>
    <property type="match status" value="1"/>
</dbReference>
<feature type="transmembrane region" description="Helical" evidence="9">
    <location>
        <begin position="120"/>
        <end position="141"/>
    </location>
</feature>
<evidence type="ECO:0000313" key="12">
    <source>
        <dbReference type="Proteomes" id="UP001056012"/>
    </source>
</evidence>
<evidence type="ECO:0000256" key="1">
    <source>
        <dbReference type="ARBA" id="ARBA00004141"/>
    </source>
</evidence>
<keyword evidence="6 9" id="KW-0472">Membrane</keyword>
<feature type="transmembrane region" description="Helical" evidence="9">
    <location>
        <begin position="147"/>
        <end position="169"/>
    </location>
</feature>
<gene>
    <name evidence="11" type="ORF">yc1106_09549</name>
</gene>
<feature type="domain" description="Major facilitator superfamily (MFS) profile" evidence="10">
    <location>
        <begin position="43"/>
        <end position="518"/>
    </location>
</feature>
<dbReference type="VEuPathDB" id="FungiDB:yc1106_09549"/>
<dbReference type="FunFam" id="1.20.1250.20:FF:000026">
    <property type="entry name" value="MFS quinate transporter QutD"/>
    <property type="match status" value="1"/>
</dbReference>
<feature type="transmembrane region" description="Helical" evidence="9">
    <location>
        <begin position="40"/>
        <end position="57"/>
    </location>
</feature>
<accession>A0A9Q8ZHG4</accession>
<name>A0A9Q8ZHG4_CURCL</name>